<dbReference type="Pfam" id="PF05198">
    <property type="entry name" value="IF3_N"/>
    <property type="match status" value="1"/>
</dbReference>
<dbReference type="InterPro" id="IPR036787">
    <property type="entry name" value="T_IF-3_N_sf"/>
</dbReference>
<sequence>MAGITSSFRFKPLITGTTKTTPSPLESKLFGHRFYNPNSINSNSVSFSSTSTISTITARYGGGSRPLRFRRSATVRLIDEEQNMVGVVPTSEAIQIAEKAELNLV</sequence>
<protein>
    <recommendedName>
        <fullName evidence="1">Translation initiation factor 3 N-terminal domain-containing protein</fullName>
    </recommendedName>
</protein>
<proteinExistence type="predicted"/>
<evidence type="ECO:0000259" key="1">
    <source>
        <dbReference type="Pfam" id="PF05198"/>
    </source>
</evidence>
<evidence type="ECO:0000313" key="2">
    <source>
        <dbReference type="EMBL" id="SPC91743.1"/>
    </source>
</evidence>
<dbReference type="InterPro" id="IPR019814">
    <property type="entry name" value="Translation_initiation_fac_3_N"/>
</dbReference>
<dbReference type="AlphaFoldDB" id="A0A2N9FX10"/>
<dbReference type="EMBL" id="OIVN01001247">
    <property type="protein sequence ID" value="SPC91743.1"/>
    <property type="molecule type" value="Genomic_DNA"/>
</dbReference>
<feature type="domain" description="Translation initiation factor 3 N-terminal" evidence="1">
    <location>
        <begin position="71"/>
        <end position="105"/>
    </location>
</feature>
<dbReference type="SUPFAM" id="SSF54364">
    <property type="entry name" value="Translation initiation factor IF3, N-terminal domain"/>
    <property type="match status" value="1"/>
</dbReference>
<name>A0A2N9FX10_FAGSY</name>
<gene>
    <name evidence="2" type="ORF">FSB_LOCUS19625</name>
</gene>
<organism evidence="2">
    <name type="scientific">Fagus sylvatica</name>
    <name type="common">Beechnut</name>
    <dbReference type="NCBI Taxonomy" id="28930"/>
    <lineage>
        <taxon>Eukaryota</taxon>
        <taxon>Viridiplantae</taxon>
        <taxon>Streptophyta</taxon>
        <taxon>Embryophyta</taxon>
        <taxon>Tracheophyta</taxon>
        <taxon>Spermatophyta</taxon>
        <taxon>Magnoliopsida</taxon>
        <taxon>eudicotyledons</taxon>
        <taxon>Gunneridae</taxon>
        <taxon>Pentapetalae</taxon>
        <taxon>rosids</taxon>
        <taxon>fabids</taxon>
        <taxon>Fagales</taxon>
        <taxon>Fagaceae</taxon>
        <taxon>Fagus</taxon>
    </lineage>
</organism>
<dbReference type="GO" id="GO:0003743">
    <property type="term" value="F:translation initiation factor activity"/>
    <property type="evidence" value="ECO:0007669"/>
    <property type="project" value="InterPro"/>
</dbReference>
<reference evidence="2" key="1">
    <citation type="submission" date="2018-02" db="EMBL/GenBank/DDBJ databases">
        <authorList>
            <person name="Cohen D.B."/>
            <person name="Kent A.D."/>
        </authorList>
    </citation>
    <scope>NUCLEOTIDE SEQUENCE</scope>
</reference>
<dbReference type="Gene3D" id="3.10.20.80">
    <property type="entry name" value="Translation initiation factor 3 (IF-3), N-terminal domain"/>
    <property type="match status" value="1"/>
</dbReference>
<accession>A0A2N9FX10</accession>